<dbReference type="Proteomes" id="UP000061348">
    <property type="component" value="Unassembled WGS sequence"/>
</dbReference>
<evidence type="ECO:0000313" key="2">
    <source>
        <dbReference type="EMBL" id="KWV79141.1"/>
    </source>
</evidence>
<feature type="compositionally biased region" description="Polar residues" evidence="1">
    <location>
        <begin position="1"/>
        <end position="10"/>
    </location>
</feature>
<dbReference type="AlphaFoldDB" id="A0A109L380"/>
<evidence type="ECO:0000313" key="7">
    <source>
        <dbReference type="Proteomes" id="UP000239731"/>
    </source>
</evidence>
<dbReference type="PATRIC" id="fig|294.192.peg.1253"/>
<protein>
    <submittedName>
        <fullName evidence="4">Type III secretion effector protein</fullName>
    </submittedName>
</protein>
<dbReference type="EMBL" id="LCYA01000052">
    <property type="protein sequence ID" value="KWV89261.1"/>
    <property type="molecule type" value="Genomic_DNA"/>
</dbReference>
<evidence type="ECO:0000313" key="5">
    <source>
        <dbReference type="Proteomes" id="UP000061348"/>
    </source>
</evidence>
<dbReference type="Proteomes" id="UP000063434">
    <property type="component" value="Unassembled WGS sequence"/>
</dbReference>
<evidence type="ECO:0000313" key="6">
    <source>
        <dbReference type="Proteomes" id="UP000063434"/>
    </source>
</evidence>
<proteinExistence type="predicted"/>
<sequence>MSISGINPQSYHPPVTGGENADLKAERKQLLRESMKESNEAFRISEQKKNNDALR</sequence>
<evidence type="ECO:0000313" key="4">
    <source>
        <dbReference type="EMBL" id="PRW86910.1"/>
    </source>
</evidence>
<feature type="compositionally biased region" description="Basic and acidic residues" evidence="1">
    <location>
        <begin position="21"/>
        <end position="55"/>
    </location>
</feature>
<dbReference type="RefSeq" id="WP_034128085.1">
    <property type="nucleotide sequence ID" value="NZ_JAEACS010000003.1"/>
</dbReference>
<reference evidence="4 7" key="2">
    <citation type="submission" date="2018-03" db="EMBL/GenBank/DDBJ databases">
        <title>Blue discolouration in mozzarella cheese caused by Pseudomonas fluorescens.</title>
        <authorList>
            <person name="Chiesa F."/>
            <person name="Dalmasso A."/>
            <person name="Lomonaco S."/>
        </authorList>
    </citation>
    <scope>NUCLEOTIDE SEQUENCE [LARGE SCALE GENOMIC DNA]</scope>
    <source>
        <strain evidence="4 7">11293</strain>
    </source>
</reference>
<accession>A0A109L380</accession>
<dbReference type="EMBL" id="LCYC01000012">
    <property type="protein sequence ID" value="KWV79141.1"/>
    <property type="molecule type" value="Genomic_DNA"/>
</dbReference>
<name>A0A109L380_PSEFL</name>
<evidence type="ECO:0000313" key="3">
    <source>
        <dbReference type="EMBL" id="KWV89261.1"/>
    </source>
</evidence>
<reference evidence="5 6" key="1">
    <citation type="submission" date="2015-05" db="EMBL/GenBank/DDBJ databases">
        <title>A genomic and transcriptomic approach to investigate the blue pigment phenotype in Pseudomonas fluorescens.</title>
        <authorList>
            <person name="Andreani N.A."/>
            <person name="Cardazzo B."/>
        </authorList>
    </citation>
    <scope>NUCLEOTIDE SEQUENCE [LARGE SCALE GENOMIC DNA]</scope>
    <source>
        <strain evidence="3 5">Ps_22</strain>
        <strain evidence="2 6">Ps_40</strain>
    </source>
</reference>
<dbReference type="GeneID" id="86979853"/>
<organism evidence="2 6">
    <name type="scientific">Pseudomonas fluorescens</name>
    <dbReference type="NCBI Taxonomy" id="294"/>
    <lineage>
        <taxon>Bacteria</taxon>
        <taxon>Pseudomonadati</taxon>
        <taxon>Pseudomonadota</taxon>
        <taxon>Gammaproteobacteria</taxon>
        <taxon>Pseudomonadales</taxon>
        <taxon>Pseudomonadaceae</taxon>
        <taxon>Pseudomonas</taxon>
    </lineage>
</organism>
<dbReference type="EMBL" id="PVUH01000019">
    <property type="protein sequence ID" value="PRW86910.1"/>
    <property type="molecule type" value="Genomic_DNA"/>
</dbReference>
<gene>
    <name evidence="4" type="ORF">C7A10_24105</name>
    <name evidence="2" type="ORF">PFL603g_01511</name>
    <name evidence="3" type="ORF">PFLmoz3_02164</name>
</gene>
<feature type="region of interest" description="Disordered" evidence="1">
    <location>
        <begin position="1"/>
        <end position="55"/>
    </location>
</feature>
<comment type="caution">
    <text evidence="2">The sequence shown here is derived from an EMBL/GenBank/DDBJ whole genome shotgun (WGS) entry which is preliminary data.</text>
</comment>
<evidence type="ECO:0000256" key="1">
    <source>
        <dbReference type="SAM" id="MobiDB-lite"/>
    </source>
</evidence>
<dbReference type="Proteomes" id="UP000239731">
    <property type="component" value="Unassembled WGS sequence"/>
</dbReference>